<dbReference type="Gene3D" id="3.30.9.10">
    <property type="entry name" value="D-Amino Acid Oxidase, subunit A, domain 2"/>
    <property type="match status" value="1"/>
</dbReference>
<organism evidence="6 7">
    <name type="scientific">Gemmobacter megaterium</name>
    <dbReference type="NCBI Taxonomy" id="1086013"/>
    <lineage>
        <taxon>Bacteria</taxon>
        <taxon>Pseudomonadati</taxon>
        <taxon>Pseudomonadota</taxon>
        <taxon>Alphaproteobacteria</taxon>
        <taxon>Rhodobacterales</taxon>
        <taxon>Paracoccaceae</taxon>
        <taxon>Gemmobacter</taxon>
    </lineage>
</organism>
<evidence type="ECO:0000313" key="7">
    <source>
        <dbReference type="Proteomes" id="UP000186141"/>
    </source>
</evidence>
<dbReference type="PANTHER" id="PTHR10961:SF7">
    <property type="entry name" value="FAD DEPENDENT OXIDOREDUCTASE DOMAIN-CONTAINING PROTEIN"/>
    <property type="match status" value="1"/>
</dbReference>
<evidence type="ECO:0000313" key="6">
    <source>
        <dbReference type="EMBL" id="SIT15052.1"/>
    </source>
</evidence>
<keyword evidence="3" id="KW-0274">FAD</keyword>
<dbReference type="RefSeq" id="WP_076532805.1">
    <property type="nucleotide sequence ID" value="NZ_BMEH01000006.1"/>
</dbReference>
<dbReference type="SUPFAM" id="SSF54373">
    <property type="entry name" value="FAD-linked reductases, C-terminal domain"/>
    <property type="match status" value="1"/>
</dbReference>
<dbReference type="SUPFAM" id="SSF51905">
    <property type="entry name" value="FAD/NAD(P)-binding domain"/>
    <property type="match status" value="1"/>
</dbReference>
<keyword evidence="2" id="KW-0285">Flavoprotein</keyword>
<dbReference type="Proteomes" id="UP000186141">
    <property type="component" value="Unassembled WGS sequence"/>
</dbReference>
<evidence type="ECO:0000259" key="5">
    <source>
        <dbReference type="Pfam" id="PF01266"/>
    </source>
</evidence>
<dbReference type="InterPro" id="IPR006076">
    <property type="entry name" value="FAD-dep_OxRdtase"/>
</dbReference>
<feature type="domain" description="FAD dependent oxidoreductase" evidence="5">
    <location>
        <begin position="8"/>
        <end position="371"/>
    </location>
</feature>
<dbReference type="InterPro" id="IPR036188">
    <property type="entry name" value="FAD/NAD-bd_sf"/>
</dbReference>
<dbReference type="GO" id="GO:0008115">
    <property type="term" value="F:sarcosine oxidase activity"/>
    <property type="evidence" value="ECO:0007669"/>
    <property type="project" value="TreeGrafter"/>
</dbReference>
<dbReference type="STRING" id="1086013.SAMN05421774_106213"/>
<dbReference type="OrthoDB" id="9806257at2"/>
<evidence type="ECO:0000256" key="3">
    <source>
        <dbReference type="ARBA" id="ARBA00022827"/>
    </source>
</evidence>
<gene>
    <name evidence="6" type="ORF">SAMN05421774_106213</name>
</gene>
<evidence type="ECO:0000256" key="2">
    <source>
        <dbReference type="ARBA" id="ARBA00022630"/>
    </source>
</evidence>
<dbReference type="GO" id="GO:0050660">
    <property type="term" value="F:flavin adenine dinucleotide binding"/>
    <property type="evidence" value="ECO:0007669"/>
    <property type="project" value="InterPro"/>
</dbReference>
<dbReference type="PANTHER" id="PTHR10961">
    <property type="entry name" value="PEROXISOMAL SARCOSINE OXIDASE"/>
    <property type="match status" value="1"/>
</dbReference>
<dbReference type="EMBL" id="FTOT01000006">
    <property type="protein sequence ID" value="SIT15052.1"/>
    <property type="molecule type" value="Genomic_DNA"/>
</dbReference>
<name>A0A1N7PWW5_9RHOB</name>
<sequence length="395" mass="42791">MTDHSGYDLMVIGLGAMGSAALYQAARRGVRVIGLDRHAPPHTLGSTHGETRITRQAIGEGVDYVPFVLRSHDIWDELASRTGQRILNRCGALLISQPDDGTDRGIRTAFLHRTRQAATTFGIAHEMLSADDLRRRFPQFGTTAEEVGYYEPGGGWVSPEAAITAQLSEAARLGAAIRTQTVVAKLDQHGGGVVATLSDGSTIRADRAILSAGSWVADFLPPAMRPVFQPHRQMLHWFALDRPDLARTWTDGPVYMWPHGEGQDDFFYGFPSLDGGGTLKVANEQYNALVDPNAFTRDVGNEESRRFYDHSLAGRLLGLTPRVVKAATCLYTVTPDSAFVIDTHPTMDLVQLVSPCSGHGFKHSAAIGECAVLRAIEGQSPIDLSAFTLARLTGG</sequence>
<comment type="cofactor">
    <cofactor evidence="1">
        <name>FAD</name>
        <dbReference type="ChEBI" id="CHEBI:57692"/>
    </cofactor>
</comment>
<keyword evidence="4" id="KW-0560">Oxidoreductase</keyword>
<dbReference type="NCBIfam" id="NF008425">
    <property type="entry name" value="PRK11259.1"/>
    <property type="match status" value="1"/>
</dbReference>
<accession>A0A1N7PWW5</accession>
<dbReference type="Gene3D" id="3.50.50.60">
    <property type="entry name" value="FAD/NAD(P)-binding domain"/>
    <property type="match status" value="1"/>
</dbReference>
<proteinExistence type="predicted"/>
<evidence type="ECO:0000256" key="4">
    <source>
        <dbReference type="ARBA" id="ARBA00023002"/>
    </source>
</evidence>
<keyword evidence="7" id="KW-1185">Reference proteome</keyword>
<dbReference type="Pfam" id="PF01266">
    <property type="entry name" value="DAO"/>
    <property type="match status" value="1"/>
</dbReference>
<reference evidence="6 7" key="1">
    <citation type="submission" date="2017-01" db="EMBL/GenBank/DDBJ databases">
        <authorList>
            <person name="Mah S.A."/>
            <person name="Swanson W.J."/>
            <person name="Moy G.W."/>
            <person name="Vacquier V.D."/>
        </authorList>
    </citation>
    <scope>NUCLEOTIDE SEQUENCE [LARGE SCALE GENOMIC DNA]</scope>
    <source>
        <strain evidence="6 7">DSM 26375</strain>
    </source>
</reference>
<protein>
    <submittedName>
        <fullName evidence="6">Sarcosine oxidase</fullName>
    </submittedName>
</protein>
<evidence type="ECO:0000256" key="1">
    <source>
        <dbReference type="ARBA" id="ARBA00001974"/>
    </source>
</evidence>
<dbReference type="AlphaFoldDB" id="A0A1N7PWW5"/>
<dbReference type="InterPro" id="IPR045170">
    <property type="entry name" value="MTOX"/>
</dbReference>